<name>A0A814LV15_ADIRI</name>
<dbReference type="PANTHER" id="PTHR34203:SF15">
    <property type="entry name" value="SLL1173 PROTEIN"/>
    <property type="match status" value="1"/>
</dbReference>
<dbReference type="InterPro" id="IPR029063">
    <property type="entry name" value="SAM-dependent_MTases_sf"/>
</dbReference>
<dbReference type="InterPro" id="IPR006342">
    <property type="entry name" value="FkbM_mtfrase"/>
</dbReference>
<dbReference type="Proteomes" id="UP000663828">
    <property type="component" value="Unassembled WGS sequence"/>
</dbReference>
<feature type="transmembrane region" description="Helical" evidence="1">
    <location>
        <begin position="28"/>
        <end position="47"/>
    </location>
</feature>
<dbReference type="SUPFAM" id="SSF53335">
    <property type="entry name" value="S-adenosyl-L-methionine-dependent methyltransferases"/>
    <property type="match status" value="2"/>
</dbReference>
<dbReference type="Gene3D" id="3.40.50.150">
    <property type="entry name" value="Vaccinia Virus protein VP39"/>
    <property type="match status" value="2"/>
</dbReference>
<keyword evidence="1" id="KW-0812">Transmembrane</keyword>
<evidence type="ECO:0000256" key="1">
    <source>
        <dbReference type="SAM" id="Phobius"/>
    </source>
</evidence>
<dbReference type="EMBL" id="CAJNOR010001076">
    <property type="protein sequence ID" value="CAF1070054.1"/>
    <property type="molecule type" value="Genomic_DNA"/>
</dbReference>
<evidence type="ECO:0000313" key="4">
    <source>
        <dbReference type="Proteomes" id="UP000663828"/>
    </source>
</evidence>
<organism evidence="3 4">
    <name type="scientific">Adineta ricciae</name>
    <name type="common">Rotifer</name>
    <dbReference type="NCBI Taxonomy" id="249248"/>
    <lineage>
        <taxon>Eukaryota</taxon>
        <taxon>Metazoa</taxon>
        <taxon>Spiralia</taxon>
        <taxon>Gnathifera</taxon>
        <taxon>Rotifera</taxon>
        <taxon>Eurotatoria</taxon>
        <taxon>Bdelloidea</taxon>
        <taxon>Adinetida</taxon>
        <taxon>Adinetidae</taxon>
        <taxon>Adineta</taxon>
    </lineage>
</organism>
<proteinExistence type="predicted"/>
<keyword evidence="4" id="KW-1185">Reference proteome</keyword>
<feature type="domain" description="Methyltransferase FkbM" evidence="2">
    <location>
        <begin position="141"/>
        <end position="276"/>
    </location>
</feature>
<evidence type="ECO:0000259" key="2">
    <source>
        <dbReference type="Pfam" id="PF05050"/>
    </source>
</evidence>
<feature type="domain" description="Methyltransferase FkbM" evidence="2">
    <location>
        <begin position="481"/>
        <end position="592"/>
    </location>
</feature>
<accession>A0A814LV15</accession>
<keyword evidence="1" id="KW-0472">Membrane</keyword>
<gene>
    <name evidence="3" type="ORF">XAT740_LOCUS16759</name>
</gene>
<reference evidence="3" key="1">
    <citation type="submission" date="2021-02" db="EMBL/GenBank/DDBJ databases">
        <authorList>
            <person name="Nowell W R."/>
        </authorList>
    </citation>
    <scope>NUCLEOTIDE SEQUENCE</scope>
</reference>
<dbReference type="AlphaFoldDB" id="A0A814LV15"/>
<dbReference type="InterPro" id="IPR052514">
    <property type="entry name" value="SAM-dependent_MTase"/>
</dbReference>
<evidence type="ECO:0000313" key="3">
    <source>
        <dbReference type="EMBL" id="CAF1070054.1"/>
    </source>
</evidence>
<sequence>MKNILQIAFIPRRTNMTLSSILSNFSRLNWIISISICVVLVIILYDFHTYSYREITRLLNDPAYSNSINFLSPQGDTETSSTSGGPLETVLDVYDRSPTYQIATKDGQRPNVKGYHAETKLLEDLRLLEVCSRDPSTTVVDVGAYLGEFGLYAAACGCTVYMFEIQSDMVKLIRSSISHNYFSDSRVFVYQKAVTNLPSDSTVTFNPDGSTTSIGDGSSSVQTIQLDDVTWTSSSIYLLKVDVEGLELDVLRSAKKLFEQKRIRHLIFRYTPWWTDRAPQNTLIPYVKKELKAKFIYTLDQTENIIYGPLTARDAFSLFDRYTQDRSNMSRINQILNRLKQLKFYYILTSVRWGRLRWYIVLLTTFAILNYIHPLRTLSSGKIPNSWQKSHYSQYINSLFLVAKPTTTTTKSPDIVVDMHKRKPPYKIVIRPEDKPFIKHERAEALLLERIRLQETCRQDPSTIVVDVGAGLGTFGLYAAACGCTVYMFDAQSDMVKLIRSSIIQNKFPANRVHVYHNVVNNLASHTNVSYPPGDGSSIVVDNSINVQTIRLDDVRWPSQSIFILKIDTEGSEIQVLRSAKQLFAQKRVRHLLCSYSVWLTEKKLLKSLLPHVIKDDLKAKFVFTLYPTNDNVFGPLRPKELENYYDQQLKWNILSEIYAVFDDKTPQLMIKAKRYNLFRPKT</sequence>
<dbReference type="NCBIfam" id="TIGR01444">
    <property type="entry name" value="fkbM_fam"/>
    <property type="match status" value="2"/>
</dbReference>
<dbReference type="PANTHER" id="PTHR34203">
    <property type="entry name" value="METHYLTRANSFERASE, FKBM FAMILY PROTEIN"/>
    <property type="match status" value="1"/>
</dbReference>
<comment type="caution">
    <text evidence="3">The sequence shown here is derived from an EMBL/GenBank/DDBJ whole genome shotgun (WGS) entry which is preliminary data.</text>
</comment>
<dbReference type="CDD" id="cd02440">
    <property type="entry name" value="AdoMet_MTases"/>
    <property type="match status" value="1"/>
</dbReference>
<keyword evidence="1" id="KW-1133">Transmembrane helix</keyword>
<dbReference type="Pfam" id="PF05050">
    <property type="entry name" value="Methyltransf_21"/>
    <property type="match status" value="2"/>
</dbReference>
<protein>
    <recommendedName>
        <fullName evidence="2">Methyltransferase FkbM domain-containing protein</fullName>
    </recommendedName>
</protein>